<accession>A0A1Y2EPD7</accession>
<dbReference type="GO" id="GO:0008289">
    <property type="term" value="F:lipid binding"/>
    <property type="evidence" value="ECO:0007669"/>
    <property type="project" value="UniProtKB-KW"/>
</dbReference>
<protein>
    <recommendedName>
        <fullName evidence="18">C2 domain-containing protein</fullName>
    </recommendedName>
</protein>
<feature type="region of interest" description="Disordered" evidence="12">
    <location>
        <begin position="147"/>
        <end position="167"/>
    </location>
</feature>
<evidence type="ECO:0000256" key="11">
    <source>
        <dbReference type="ARBA" id="ARBA00023136"/>
    </source>
</evidence>
<dbReference type="Pfam" id="PF25331">
    <property type="entry name" value="C2_Mug190_3rd"/>
    <property type="match status" value="1"/>
</dbReference>
<keyword evidence="10" id="KW-0446">Lipid-binding</keyword>
<dbReference type="PROSITE" id="PS00136">
    <property type="entry name" value="SUBTILASE_ASP"/>
    <property type="match status" value="1"/>
</dbReference>
<dbReference type="PANTHER" id="PTHR47348:SF3">
    <property type="entry name" value="MEIOTICALLY UP-REGULATED GENE 190 PROTEIN"/>
    <property type="match status" value="1"/>
</dbReference>
<evidence type="ECO:0000256" key="1">
    <source>
        <dbReference type="ARBA" id="ARBA00004586"/>
    </source>
</evidence>
<evidence type="ECO:0000313" key="17">
    <source>
        <dbReference type="Proteomes" id="UP000193467"/>
    </source>
</evidence>
<dbReference type="GO" id="GO:0006869">
    <property type="term" value="P:lipid transport"/>
    <property type="evidence" value="ECO:0007669"/>
    <property type="project" value="UniProtKB-KW"/>
</dbReference>
<feature type="region of interest" description="Disordered" evidence="12">
    <location>
        <begin position="1"/>
        <end position="113"/>
    </location>
</feature>
<gene>
    <name evidence="16" type="ORF">BCR35DRAFT_148274</name>
</gene>
<dbReference type="SUPFAM" id="SSF49562">
    <property type="entry name" value="C2 domain (Calcium/lipid-binding domain, CaLB)"/>
    <property type="match status" value="2"/>
</dbReference>
<evidence type="ECO:0000256" key="3">
    <source>
        <dbReference type="ARBA" id="ARBA00022553"/>
    </source>
</evidence>
<feature type="domain" description="SMP-LTD" evidence="15">
    <location>
        <begin position="273"/>
        <end position="519"/>
    </location>
</feature>
<evidence type="ECO:0000256" key="9">
    <source>
        <dbReference type="ARBA" id="ARBA00023055"/>
    </source>
</evidence>
<evidence type="ECO:0000256" key="13">
    <source>
        <dbReference type="SAM" id="Phobius"/>
    </source>
</evidence>
<dbReference type="EMBL" id="MCGR01000046">
    <property type="protein sequence ID" value="ORY73397.1"/>
    <property type="molecule type" value="Genomic_DNA"/>
</dbReference>
<keyword evidence="6" id="KW-0378">Hydrolase</keyword>
<dbReference type="InterPro" id="IPR035892">
    <property type="entry name" value="C2_domain_sf"/>
</dbReference>
<feature type="domain" description="C2" evidence="14">
    <location>
        <begin position="702"/>
        <end position="844"/>
    </location>
</feature>
<feature type="domain" description="C2" evidence="14">
    <location>
        <begin position="517"/>
        <end position="641"/>
    </location>
</feature>
<feature type="compositionally biased region" description="Low complexity" evidence="12">
    <location>
        <begin position="54"/>
        <end position="65"/>
    </location>
</feature>
<evidence type="ECO:0000256" key="2">
    <source>
        <dbReference type="ARBA" id="ARBA00022448"/>
    </source>
</evidence>
<evidence type="ECO:0000256" key="7">
    <source>
        <dbReference type="ARBA" id="ARBA00022824"/>
    </source>
</evidence>
<keyword evidence="8 13" id="KW-1133">Transmembrane helix</keyword>
<dbReference type="Proteomes" id="UP000193467">
    <property type="component" value="Unassembled WGS sequence"/>
</dbReference>
<dbReference type="AlphaFoldDB" id="A0A1Y2EPD7"/>
<dbReference type="PANTHER" id="PTHR47348">
    <property type="entry name" value="MEIOTICALLY UP-REGULATED GENE 190 PROTEIN"/>
    <property type="match status" value="1"/>
</dbReference>
<dbReference type="PROSITE" id="PS50004">
    <property type="entry name" value="C2"/>
    <property type="match status" value="2"/>
</dbReference>
<keyword evidence="9" id="KW-0445">Lipid transport</keyword>
<sequence length="1134" mass="124937">MSGAPPQHPPALPNDMAAYNDKKADTTWGTHNKIPSVGKFLESQKKATKEAQEAPLPAAPAAPAATDEVKREDARQSQQATGGKNEKEEAMAKARAPSGPTAQGFSREGERTVVDPVTGQKVVVKDAELKDFQNAKLFSTEALDPAKPEVAGPATNVPDSKQPSVQQITPNPVEPSNILLQQFPAPVTESVKPIIASIEYYAFAIIAALGGLWFFTAFGSGWMAFVFRSSLFGGLAFCVYVAHGIIGRKVTKEIERIRLDQIKQRGETHSPPTPESVEWLNSFVKVVWPLINPSMFVSLVDMIEDVMQASLPGFIDAVKIDDFTIGQNALRIVSMRALPDQPHESDYPKEEWIDQGDEDAALDPNRRTKQEKKEDQIKTPGETPEDEDQTGDYVNFEISFAYFAPPGEKHLQNKNISLIMNFFAGVHDWFHLPIPIWIAVESIVGTVRLRCQMVSQAPFIRNVTFTLMGVPAIEASAIPLAKALPNVLDLPLISGFVQSSIAAATSIYCAPKSMTLNIAQMLMGDGVKRDTKALGVLMITIHHAEGLSAQDDNGFSDPYVVLAFAKFGKPLFSTRIIKKDLNPVWEQTAFLLVSDDEVRANENLSVQLWDSDVVSADDLVGRIQVPLVDLMLKPNEVHERQDKLMGFEDSDSLDGTLSWSVAYYEKAKLNPALKAKPGVDHNLPKELQDHPELKVETTAVDTAEEADVTRTPPDPQYPSGVLSVIIHQINSLERQNLSGAKGKNREGQAGQDTDDAAEDANNIPSAYCEIILNDDMIFKTRVKQYSQMPFFEAGTEVFLHDFTDASVRVVVRDSRLREHDPILGIVDLPLRDILAHSSEVTRLFSLQDGVGFGKVNISVLFKGVKLDLPQNLRGWDTGTVAVTSNIKVEPVAGVDFDFKEKKLLLSTLEAKQKLPGSTATTQADGSVTWDVDQHIRLPTYDKYSSALFLDYGGGTTIGPLGKKSEAFAAIWLQELVDDEETEIRVPIVAGDDLTALRQNYLNDQAKKTHNYTIVGWLTTTILLDSGLDEDHEKYSTTQTARHEFETYDRVEGQAAAAEKNSHANDDGVIDKDEQRAIDRAHKKALESRHRGVMQVPAVRTGVWAKDGIKERLRKASRRLTGKTHEKESTVASEA</sequence>
<keyword evidence="3" id="KW-0597">Phosphoprotein</keyword>
<feature type="transmembrane region" description="Helical" evidence="13">
    <location>
        <begin position="200"/>
        <end position="218"/>
    </location>
</feature>
<feature type="region of interest" description="Disordered" evidence="12">
    <location>
        <begin position="341"/>
        <end position="390"/>
    </location>
</feature>
<evidence type="ECO:0000313" key="16">
    <source>
        <dbReference type="EMBL" id="ORY73397.1"/>
    </source>
</evidence>
<keyword evidence="17" id="KW-1185">Reference proteome</keyword>
<evidence type="ECO:0000256" key="12">
    <source>
        <dbReference type="SAM" id="MobiDB-lite"/>
    </source>
</evidence>
<evidence type="ECO:0000256" key="10">
    <source>
        <dbReference type="ARBA" id="ARBA00023121"/>
    </source>
</evidence>
<feature type="compositionally biased region" description="Basic and acidic residues" evidence="12">
    <location>
        <begin position="341"/>
        <end position="352"/>
    </location>
</feature>
<dbReference type="Pfam" id="PF25669">
    <property type="entry name" value="SMP_MUG190-like"/>
    <property type="match status" value="1"/>
</dbReference>
<keyword evidence="4 13" id="KW-0812">Transmembrane</keyword>
<dbReference type="InterPro" id="IPR023827">
    <property type="entry name" value="Peptidase_S8_Asp-AS"/>
</dbReference>
<dbReference type="OrthoDB" id="419768at2759"/>
<keyword evidence="7" id="KW-0256">Endoplasmic reticulum</keyword>
<dbReference type="InterPro" id="IPR000008">
    <property type="entry name" value="C2_dom"/>
</dbReference>
<evidence type="ECO:0000256" key="5">
    <source>
        <dbReference type="ARBA" id="ARBA00022737"/>
    </source>
</evidence>
<keyword evidence="2" id="KW-0813">Transport</keyword>
<evidence type="ECO:0008006" key="18">
    <source>
        <dbReference type="Google" id="ProtNLM"/>
    </source>
</evidence>
<evidence type="ECO:0000256" key="8">
    <source>
        <dbReference type="ARBA" id="ARBA00022989"/>
    </source>
</evidence>
<dbReference type="GO" id="GO:0061817">
    <property type="term" value="P:endoplasmic reticulum-plasma membrane tethering"/>
    <property type="evidence" value="ECO:0007669"/>
    <property type="project" value="InterPro"/>
</dbReference>
<dbReference type="PROSITE" id="PS51847">
    <property type="entry name" value="SMP"/>
    <property type="match status" value="1"/>
</dbReference>
<comment type="subcellular location">
    <subcellularLocation>
        <location evidence="1">Endoplasmic reticulum membrane</location>
    </subcellularLocation>
</comment>
<feature type="region of interest" description="Disordered" evidence="12">
    <location>
        <begin position="1113"/>
        <end position="1134"/>
    </location>
</feature>
<feature type="region of interest" description="Disordered" evidence="12">
    <location>
        <begin position="738"/>
        <end position="759"/>
    </location>
</feature>
<feature type="compositionally biased region" description="Basic and acidic residues" evidence="12">
    <location>
        <begin position="42"/>
        <end position="52"/>
    </location>
</feature>
<dbReference type="InterPro" id="IPR057349">
    <property type="entry name" value="C2_Mug190_3rd"/>
</dbReference>
<feature type="compositionally biased region" description="Basic and acidic residues" evidence="12">
    <location>
        <begin position="364"/>
        <end position="377"/>
    </location>
</feature>
<evidence type="ECO:0000259" key="15">
    <source>
        <dbReference type="PROSITE" id="PS51847"/>
    </source>
</evidence>
<feature type="compositionally biased region" description="Polar residues" evidence="12">
    <location>
        <begin position="157"/>
        <end position="167"/>
    </location>
</feature>
<comment type="caution">
    <text evidence="16">The sequence shown here is derived from an EMBL/GenBank/DDBJ whole genome shotgun (WGS) entry which is preliminary data.</text>
</comment>
<evidence type="ECO:0000256" key="6">
    <source>
        <dbReference type="ARBA" id="ARBA00022801"/>
    </source>
</evidence>
<dbReference type="InterPro" id="IPR031468">
    <property type="entry name" value="SMP_LBD"/>
</dbReference>
<dbReference type="CDD" id="cd04052">
    <property type="entry name" value="C2B_Tricalbin-like"/>
    <property type="match status" value="1"/>
</dbReference>
<dbReference type="GO" id="GO:0005789">
    <property type="term" value="C:endoplasmic reticulum membrane"/>
    <property type="evidence" value="ECO:0007669"/>
    <property type="project" value="UniProtKB-SubCell"/>
</dbReference>
<dbReference type="InterPro" id="IPR037767">
    <property type="entry name" value="C2A_Mug190-like"/>
</dbReference>
<feature type="compositionally biased region" description="Pro residues" evidence="12">
    <location>
        <begin position="1"/>
        <end position="12"/>
    </location>
</feature>
<dbReference type="InParanoid" id="A0A1Y2EPD7"/>
<name>A0A1Y2EPD7_9BASI</name>
<keyword evidence="5" id="KW-0677">Repeat</keyword>
<evidence type="ECO:0000259" key="14">
    <source>
        <dbReference type="PROSITE" id="PS50004"/>
    </source>
</evidence>
<organism evidence="16 17">
    <name type="scientific">Leucosporidium creatinivorum</name>
    <dbReference type="NCBI Taxonomy" id="106004"/>
    <lineage>
        <taxon>Eukaryota</taxon>
        <taxon>Fungi</taxon>
        <taxon>Dikarya</taxon>
        <taxon>Basidiomycota</taxon>
        <taxon>Pucciniomycotina</taxon>
        <taxon>Microbotryomycetes</taxon>
        <taxon>Leucosporidiales</taxon>
        <taxon>Leucosporidium</taxon>
    </lineage>
</organism>
<dbReference type="STRING" id="106004.A0A1Y2EPD7"/>
<keyword evidence="11 13" id="KW-0472">Membrane</keyword>
<dbReference type="CDD" id="cd04041">
    <property type="entry name" value="C2A_fungal"/>
    <property type="match status" value="1"/>
</dbReference>
<dbReference type="CDD" id="cd21676">
    <property type="entry name" value="SMP_Mug190"/>
    <property type="match status" value="1"/>
</dbReference>
<dbReference type="Gene3D" id="2.60.40.150">
    <property type="entry name" value="C2 domain"/>
    <property type="match status" value="2"/>
</dbReference>
<dbReference type="GO" id="GO:0016787">
    <property type="term" value="F:hydrolase activity"/>
    <property type="evidence" value="ECO:0007669"/>
    <property type="project" value="UniProtKB-KW"/>
</dbReference>
<dbReference type="Pfam" id="PF00168">
    <property type="entry name" value="C2"/>
    <property type="match status" value="2"/>
</dbReference>
<evidence type="ECO:0000256" key="4">
    <source>
        <dbReference type="ARBA" id="ARBA00022692"/>
    </source>
</evidence>
<dbReference type="SMART" id="SM00239">
    <property type="entry name" value="C2"/>
    <property type="match status" value="2"/>
</dbReference>
<dbReference type="InterPro" id="IPR037765">
    <property type="entry name" value="C2B_Tricalbin"/>
</dbReference>
<proteinExistence type="predicted"/>
<feature type="transmembrane region" description="Helical" evidence="13">
    <location>
        <begin position="225"/>
        <end position="246"/>
    </location>
</feature>
<reference evidence="16 17" key="1">
    <citation type="submission" date="2016-07" db="EMBL/GenBank/DDBJ databases">
        <title>Pervasive Adenine N6-methylation of Active Genes in Fungi.</title>
        <authorList>
            <consortium name="DOE Joint Genome Institute"/>
            <person name="Mondo S.J."/>
            <person name="Dannebaum R.O."/>
            <person name="Kuo R.C."/>
            <person name="Labutti K."/>
            <person name="Haridas S."/>
            <person name="Kuo A."/>
            <person name="Salamov A."/>
            <person name="Ahrendt S.R."/>
            <person name="Lipzen A."/>
            <person name="Sullivan W."/>
            <person name="Andreopoulos W.B."/>
            <person name="Clum A."/>
            <person name="Lindquist E."/>
            <person name="Daum C."/>
            <person name="Ramamoorthy G.K."/>
            <person name="Gryganskyi A."/>
            <person name="Culley D."/>
            <person name="Magnuson J.K."/>
            <person name="James T.Y."/>
            <person name="O'Malley M.A."/>
            <person name="Stajich J.E."/>
            <person name="Spatafora J.W."/>
            <person name="Visel A."/>
            <person name="Grigoriev I.V."/>
        </authorList>
    </citation>
    <scope>NUCLEOTIDE SEQUENCE [LARGE SCALE GENOMIC DNA]</scope>
    <source>
        <strain evidence="16 17">62-1032</strain>
    </source>
</reference>